<sequence length="111" mass="12403">MPEQEHVFLPDVVRYRAGATSPWSHQDIEFVAEVVSKATTYMDYGPKLTAYATLKIPLYLVVDPSTARCHLYSAPEGGDYARRLTAAFGEVIRPSDNPLGLTLKTDKFPRD</sequence>
<feature type="domain" description="Putative restriction endonuclease" evidence="1">
    <location>
        <begin position="5"/>
        <end position="103"/>
    </location>
</feature>
<evidence type="ECO:0000313" key="2">
    <source>
        <dbReference type="EMBL" id="EPH45902.1"/>
    </source>
</evidence>
<comment type="caution">
    <text evidence="2">The sequence shown here is derived from an EMBL/GenBank/DDBJ whole genome shotgun (WGS) entry which is preliminary data.</text>
</comment>
<dbReference type="Proteomes" id="UP000014629">
    <property type="component" value="Unassembled WGS sequence"/>
</dbReference>
<organism evidence="2 3">
    <name type="scientific">Streptomyces aurantiacus JA 4570</name>
    <dbReference type="NCBI Taxonomy" id="1286094"/>
    <lineage>
        <taxon>Bacteria</taxon>
        <taxon>Bacillati</taxon>
        <taxon>Actinomycetota</taxon>
        <taxon>Actinomycetes</taxon>
        <taxon>Kitasatosporales</taxon>
        <taxon>Streptomycetaceae</taxon>
        <taxon>Streptomyces</taxon>
        <taxon>Streptomyces aurantiacus group</taxon>
    </lineage>
</organism>
<protein>
    <recommendedName>
        <fullName evidence="1">Putative restriction endonuclease domain-containing protein</fullName>
    </recommendedName>
</protein>
<dbReference type="CDD" id="cd06260">
    <property type="entry name" value="DUF820-like"/>
    <property type="match status" value="1"/>
</dbReference>
<accession>S4AWT3</accession>
<name>S4AWT3_9ACTN</name>
<evidence type="ECO:0000313" key="3">
    <source>
        <dbReference type="Proteomes" id="UP000014629"/>
    </source>
</evidence>
<dbReference type="Pfam" id="PF05685">
    <property type="entry name" value="Uma2"/>
    <property type="match status" value="1"/>
</dbReference>
<dbReference type="InterPro" id="IPR012296">
    <property type="entry name" value="Nuclease_put_TT1808"/>
</dbReference>
<evidence type="ECO:0000259" key="1">
    <source>
        <dbReference type="Pfam" id="PF05685"/>
    </source>
</evidence>
<dbReference type="AlphaFoldDB" id="S4AWT3"/>
<reference evidence="2 3" key="1">
    <citation type="submission" date="2013-02" db="EMBL/GenBank/DDBJ databases">
        <title>Draft Genome Sequence of Streptomyces aurantiacus, Which Produces Setomimycin.</title>
        <authorList>
            <person name="Gruening B.A."/>
            <person name="Praeg A."/>
            <person name="Erxleben A."/>
            <person name="Guenther S."/>
            <person name="Mueller M."/>
        </authorList>
    </citation>
    <scope>NUCLEOTIDE SEQUENCE [LARGE SCALE GENOMIC DNA]</scope>
    <source>
        <strain evidence="2 3">JA 4570</strain>
    </source>
</reference>
<dbReference type="SUPFAM" id="SSF52980">
    <property type="entry name" value="Restriction endonuclease-like"/>
    <property type="match status" value="1"/>
</dbReference>
<dbReference type="EMBL" id="AOPZ01000037">
    <property type="protein sequence ID" value="EPH45902.1"/>
    <property type="molecule type" value="Genomic_DNA"/>
</dbReference>
<gene>
    <name evidence="2" type="ORF">STRAU_1033</name>
</gene>
<dbReference type="InterPro" id="IPR008538">
    <property type="entry name" value="Uma2"/>
</dbReference>
<dbReference type="PATRIC" id="fig|1286094.4.peg.1012"/>
<dbReference type="InterPro" id="IPR011335">
    <property type="entry name" value="Restrct_endonuc-II-like"/>
</dbReference>
<keyword evidence="3" id="KW-1185">Reference proteome</keyword>
<dbReference type="PANTHER" id="PTHR35400">
    <property type="entry name" value="SLR1083 PROTEIN"/>
    <property type="match status" value="1"/>
</dbReference>
<proteinExistence type="predicted"/>
<dbReference type="PANTHER" id="PTHR35400:SF3">
    <property type="entry name" value="SLL1072 PROTEIN"/>
    <property type="match status" value="1"/>
</dbReference>
<dbReference type="Gene3D" id="3.90.1570.10">
    <property type="entry name" value="tt1808, chain A"/>
    <property type="match status" value="1"/>
</dbReference>